<dbReference type="InterPro" id="IPR003604">
    <property type="entry name" value="Matrin/U1-like-C_Znf_C2H2"/>
</dbReference>
<comment type="caution">
    <text evidence="2">The sequence shown here is derived from an EMBL/GenBank/DDBJ whole genome shotgun (WGS) entry which is preliminary data.</text>
</comment>
<feature type="domain" description="U1-type" evidence="1">
    <location>
        <begin position="357"/>
        <end position="391"/>
    </location>
</feature>
<accession>A0A8S3ZHM7</accession>
<dbReference type="GO" id="GO:0003676">
    <property type="term" value="F:nucleic acid binding"/>
    <property type="evidence" value="ECO:0007669"/>
    <property type="project" value="InterPro"/>
</dbReference>
<keyword evidence="3" id="KW-1185">Reference proteome</keyword>
<evidence type="ECO:0000313" key="3">
    <source>
        <dbReference type="Proteomes" id="UP000678393"/>
    </source>
</evidence>
<sequence length="464" mass="50449">KLDEKWSNEQTKCKELATGLANVTLKSKSNQGTISMGCQLSSDRVLETDLAVCMSSESRQCENKNNEQLVTEDNSGSTNQHFWEGLKLKNGKPYCDICRTSLTSEKAAEDHLKGKPHQKKLKEVMEAIPVSQEWSKPNITTAAISQAASVNVKSTPPCFQPNPVSDKIEVSSQPTFDHKVISEKRRPGHCRGEGNTKKRLTEGQSVTANTSCWGGLKMKNGKQYCDLCEAVLTSQAVADAHCKGKQHEKKLNKAFPTGQSAFETRSAPVSELPASSGISGMPTSLGLSSGCETAVSTTPMLFGNIKTTSYNDKKILNSVISEASTTSSVITPDRSHATTASLKQTSVRDEDYIVDNNGMLECKLCRTPVTSGVNAAQHLQGGKHKKKLEALRVRDVCLEDAPELGPHGEIIILAEDGTGKCFVCSAPINSRESAKQHMEGRKHINQCKRYGLPADEWDFVSSVC</sequence>
<reference evidence="2" key="1">
    <citation type="submission" date="2021-04" db="EMBL/GenBank/DDBJ databases">
        <authorList>
            <consortium name="Molecular Ecology Group"/>
        </authorList>
    </citation>
    <scope>NUCLEOTIDE SEQUENCE</scope>
</reference>
<name>A0A8S3ZHM7_9EUPU</name>
<gene>
    <name evidence="2" type="ORF">CUNI_LOCUS11999</name>
</gene>
<dbReference type="InterPro" id="IPR013087">
    <property type="entry name" value="Znf_C2H2_type"/>
</dbReference>
<dbReference type="Pfam" id="PF12874">
    <property type="entry name" value="zf-met"/>
    <property type="match status" value="4"/>
</dbReference>
<dbReference type="EMBL" id="CAJHNH020002366">
    <property type="protein sequence ID" value="CAG5126441.1"/>
    <property type="molecule type" value="Genomic_DNA"/>
</dbReference>
<dbReference type="PANTHER" id="PTHR46786">
    <property type="entry name" value="ZINC FINGER MATRIN-TYPE PROTEIN 3"/>
    <property type="match status" value="1"/>
</dbReference>
<dbReference type="Gene3D" id="3.30.160.60">
    <property type="entry name" value="Classic Zinc Finger"/>
    <property type="match status" value="4"/>
</dbReference>
<feature type="domain" description="U1-type" evidence="1">
    <location>
        <begin position="90"/>
        <end position="124"/>
    </location>
</feature>
<evidence type="ECO:0000313" key="2">
    <source>
        <dbReference type="EMBL" id="CAG5126441.1"/>
    </source>
</evidence>
<dbReference type="OrthoDB" id="434647at2759"/>
<dbReference type="SUPFAM" id="SSF57667">
    <property type="entry name" value="beta-beta-alpha zinc fingers"/>
    <property type="match status" value="4"/>
</dbReference>
<dbReference type="Proteomes" id="UP000678393">
    <property type="component" value="Unassembled WGS sequence"/>
</dbReference>
<dbReference type="PANTHER" id="PTHR46786:SF1">
    <property type="entry name" value="ZINC FINGER MATRIN-TYPE PROTEIN 3"/>
    <property type="match status" value="1"/>
</dbReference>
<evidence type="ECO:0000259" key="1">
    <source>
        <dbReference type="SMART" id="SM00451"/>
    </source>
</evidence>
<dbReference type="GO" id="GO:0008270">
    <property type="term" value="F:zinc ion binding"/>
    <property type="evidence" value="ECO:0007669"/>
    <property type="project" value="InterPro"/>
</dbReference>
<dbReference type="SMART" id="SM00451">
    <property type="entry name" value="ZnF_U1"/>
    <property type="match status" value="4"/>
</dbReference>
<protein>
    <recommendedName>
        <fullName evidence="1">U1-type domain-containing protein</fullName>
    </recommendedName>
</protein>
<proteinExistence type="predicted"/>
<organism evidence="2 3">
    <name type="scientific">Candidula unifasciata</name>
    <dbReference type="NCBI Taxonomy" id="100452"/>
    <lineage>
        <taxon>Eukaryota</taxon>
        <taxon>Metazoa</taxon>
        <taxon>Spiralia</taxon>
        <taxon>Lophotrochozoa</taxon>
        <taxon>Mollusca</taxon>
        <taxon>Gastropoda</taxon>
        <taxon>Heterobranchia</taxon>
        <taxon>Euthyneura</taxon>
        <taxon>Panpulmonata</taxon>
        <taxon>Eupulmonata</taxon>
        <taxon>Stylommatophora</taxon>
        <taxon>Helicina</taxon>
        <taxon>Helicoidea</taxon>
        <taxon>Geomitridae</taxon>
        <taxon>Candidula</taxon>
    </lineage>
</organism>
<dbReference type="AlphaFoldDB" id="A0A8S3ZHM7"/>
<dbReference type="InterPro" id="IPR036236">
    <property type="entry name" value="Znf_C2H2_sf"/>
</dbReference>
<feature type="domain" description="U1-type" evidence="1">
    <location>
        <begin position="416"/>
        <end position="450"/>
    </location>
</feature>
<feature type="domain" description="U1-type" evidence="1">
    <location>
        <begin position="220"/>
        <end position="254"/>
    </location>
</feature>
<dbReference type="InterPro" id="IPR052644">
    <property type="entry name" value="ZMAT3"/>
</dbReference>
<feature type="non-terminal residue" evidence="2">
    <location>
        <position position="1"/>
    </location>
</feature>